<dbReference type="Pfam" id="PF12094">
    <property type="entry name" value="DUF3570"/>
    <property type="match status" value="1"/>
</dbReference>
<organism evidence="1 2">
    <name type="scientific">Crenothrix polyspora</name>
    <dbReference type="NCBI Taxonomy" id="360316"/>
    <lineage>
        <taxon>Bacteria</taxon>
        <taxon>Pseudomonadati</taxon>
        <taxon>Pseudomonadota</taxon>
        <taxon>Gammaproteobacteria</taxon>
        <taxon>Methylococcales</taxon>
        <taxon>Crenotrichaceae</taxon>
        <taxon>Crenothrix</taxon>
    </lineage>
</organism>
<sequence length="424" mass="46605">MGLRVLLSLGLCVSNQEKSNFVACLSIAALALPGLMQTAVAGRTEESYNADFQYGHYSESSSRIDVNTYEGALSAPIGRSMTASVALVKDIVAGASPRYNDYDSKGNVRQVLSGQNVSGALVSGASPVNSQCGKSICDSRDGISPSLTYFFDSGSINLNGGFSRENDYTSRYVGTTISKDFNKKLTTANFGVSLAFDEIDPTNRPTLRGSKTSQQYLLGVSQIINKDSLILSNVTFGYNTGYLSDPYKLVYFSFDDGSFDFRRDTRPREKFQFAWLTQYIRHFGELNDAALHIDYRFSTDSWGVNAHTAEASWHQPVGDGWQIIPRVRYYSQDQADFYTVVGDGNALQKGVYSSDYRLAGFGAVTAGIHVSKEFTELKPLSHLKFQVGGEYYNHSAGLQLGGNSASNFADFNYFLITGSFNMRF</sequence>
<gene>
    <name evidence="1" type="ORF">CRENPOLYSF1_330008</name>
</gene>
<dbReference type="EMBL" id="FUKI01000108">
    <property type="protein sequence ID" value="SJM92695.1"/>
    <property type="molecule type" value="Genomic_DNA"/>
</dbReference>
<dbReference type="Proteomes" id="UP000195667">
    <property type="component" value="Unassembled WGS sequence"/>
</dbReference>
<evidence type="ECO:0000313" key="2">
    <source>
        <dbReference type="Proteomes" id="UP000195667"/>
    </source>
</evidence>
<evidence type="ECO:0008006" key="3">
    <source>
        <dbReference type="Google" id="ProtNLM"/>
    </source>
</evidence>
<reference evidence="2" key="1">
    <citation type="submission" date="2017-02" db="EMBL/GenBank/DDBJ databases">
        <authorList>
            <person name="Daims H."/>
        </authorList>
    </citation>
    <scope>NUCLEOTIDE SEQUENCE [LARGE SCALE GENOMIC DNA]</scope>
</reference>
<name>A0A1R4H8X8_9GAMM</name>
<protein>
    <recommendedName>
        <fullName evidence="3">DUF3570 domain-containing protein</fullName>
    </recommendedName>
</protein>
<proteinExistence type="predicted"/>
<evidence type="ECO:0000313" key="1">
    <source>
        <dbReference type="EMBL" id="SJM92695.1"/>
    </source>
</evidence>
<dbReference type="AlphaFoldDB" id="A0A1R4H8X8"/>
<dbReference type="InterPro" id="IPR021953">
    <property type="entry name" value="DUF3570"/>
</dbReference>
<keyword evidence="2" id="KW-1185">Reference proteome</keyword>
<accession>A0A1R4H8X8</accession>